<reference evidence="2 3" key="1">
    <citation type="submission" date="2014-03" db="EMBL/GenBank/DDBJ databases">
        <authorList>
            <person name="Sibley D."/>
            <person name="Venepally P."/>
            <person name="Karamycheva S."/>
            <person name="Hadjithomas M."/>
            <person name="Khan A."/>
            <person name="Brunk B."/>
            <person name="Roos D."/>
            <person name="Caler E."/>
            <person name="Lorenzi H."/>
        </authorList>
    </citation>
    <scope>NUCLEOTIDE SEQUENCE [LARGE SCALE GENOMIC DNA]</scope>
    <source>
        <strain evidence="3">p89</strain>
    </source>
</reference>
<proteinExistence type="predicted"/>
<protein>
    <submittedName>
        <fullName evidence="2">Uncharacterized protein</fullName>
    </submittedName>
</protein>
<organism evidence="2 3">
    <name type="scientific">Toxoplasma gondii p89</name>
    <dbReference type="NCBI Taxonomy" id="943119"/>
    <lineage>
        <taxon>Eukaryota</taxon>
        <taxon>Sar</taxon>
        <taxon>Alveolata</taxon>
        <taxon>Apicomplexa</taxon>
        <taxon>Conoidasida</taxon>
        <taxon>Coccidia</taxon>
        <taxon>Eucoccidiorida</taxon>
        <taxon>Eimeriorina</taxon>
        <taxon>Sarcocystidae</taxon>
        <taxon>Toxoplasma</taxon>
    </lineage>
</organism>
<evidence type="ECO:0000256" key="1">
    <source>
        <dbReference type="SAM" id="MobiDB-lite"/>
    </source>
</evidence>
<dbReference type="VEuPathDB" id="ToxoDB:TGP89_283540"/>
<comment type="caution">
    <text evidence="2">The sequence shown here is derived from an EMBL/GenBank/DDBJ whole genome shotgun (WGS) entry which is preliminary data.</text>
</comment>
<accession>A0A086J7U6</accession>
<gene>
    <name evidence="2" type="ORF">TGP89_283540</name>
</gene>
<evidence type="ECO:0000313" key="2">
    <source>
        <dbReference type="EMBL" id="KFG28214.1"/>
    </source>
</evidence>
<dbReference type="OrthoDB" id="346548at2759"/>
<dbReference type="AlphaFoldDB" id="A0A086J7U6"/>
<dbReference type="Proteomes" id="UP000028828">
    <property type="component" value="Unassembled WGS sequence"/>
</dbReference>
<feature type="region of interest" description="Disordered" evidence="1">
    <location>
        <begin position="354"/>
        <end position="376"/>
    </location>
</feature>
<evidence type="ECO:0000313" key="3">
    <source>
        <dbReference type="Proteomes" id="UP000028828"/>
    </source>
</evidence>
<sequence length="376" mass="41946">MHTKMTDGAKLYRRSMTTATTTGFFLLACWFLPSSCIQGSEALSTTATTQPISNVTRYPEQHTVARSAADVAKALAEKVAREAMKNAYNDVFRNWTGIAHPDFHNGDAETCKIVLSFDVAKKKNAMGSVTKILSVTVNNARGQLTVKYLERPNVRNATNVRRASSWVRRKLALETADEVVSVTETIDVPQACIADNHSRYFVVTRRKNVIDTRVFAVVIELELHPGPYLVPRDISRIAELDRILKEHERETFTEGKWVTLPGCMMLIRVRETLKRAPRLTIDAYRGSVQFREDELKSLGSQALPQGCTWDGPSAVGVVTRHDRSADANLWDVLLFMADAPSHVQFEYTLPKEADVERNSDLSSGFASGPGEQDDNI</sequence>
<name>A0A086J7U6_TOXGO</name>
<dbReference type="EMBL" id="AEYI02002458">
    <property type="protein sequence ID" value="KFG28214.1"/>
    <property type="molecule type" value="Genomic_DNA"/>
</dbReference>
<dbReference type="PROSITE" id="PS51257">
    <property type="entry name" value="PROKAR_LIPOPROTEIN"/>
    <property type="match status" value="1"/>
</dbReference>